<evidence type="ECO:0000313" key="3">
    <source>
        <dbReference type="Proteomes" id="UP000613580"/>
    </source>
</evidence>
<feature type="region of interest" description="Disordered" evidence="1">
    <location>
        <begin position="398"/>
        <end position="425"/>
    </location>
</feature>
<organism evidence="2 3">
    <name type="scientific">Mycena chlorophos</name>
    <name type="common">Agaric fungus</name>
    <name type="synonym">Agaricus chlorophos</name>
    <dbReference type="NCBI Taxonomy" id="658473"/>
    <lineage>
        <taxon>Eukaryota</taxon>
        <taxon>Fungi</taxon>
        <taxon>Dikarya</taxon>
        <taxon>Basidiomycota</taxon>
        <taxon>Agaricomycotina</taxon>
        <taxon>Agaricomycetes</taxon>
        <taxon>Agaricomycetidae</taxon>
        <taxon>Agaricales</taxon>
        <taxon>Marasmiineae</taxon>
        <taxon>Mycenaceae</taxon>
        <taxon>Mycena</taxon>
    </lineage>
</organism>
<reference evidence="2" key="1">
    <citation type="submission" date="2020-05" db="EMBL/GenBank/DDBJ databases">
        <title>Mycena genomes resolve the evolution of fungal bioluminescence.</title>
        <authorList>
            <person name="Tsai I.J."/>
        </authorList>
    </citation>
    <scope>NUCLEOTIDE SEQUENCE</scope>
    <source>
        <strain evidence="2">110903Hualien_Pintung</strain>
    </source>
</reference>
<feature type="region of interest" description="Disordered" evidence="1">
    <location>
        <begin position="593"/>
        <end position="618"/>
    </location>
</feature>
<name>A0A8H6SJX5_MYCCL</name>
<evidence type="ECO:0000313" key="2">
    <source>
        <dbReference type="EMBL" id="KAF7300368.1"/>
    </source>
</evidence>
<accession>A0A8H6SJX5</accession>
<proteinExistence type="predicted"/>
<gene>
    <name evidence="2" type="ORF">HMN09_00920100</name>
</gene>
<protein>
    <submittedName>
        <fullName evidence="2">Uncharacterized protein</fullName>
    </submittedName>
</protein>
<dbReference type="AlphaFoldDB" id="A0A8H6SJX5"/>
<dbReference type="OrthoDB" id="3253623at2759"/>
<dbReference type="Proteomes" id="UP000613580">
    <property type="component" value="Unassembled WGS sequence"/>
</dbReference>
<sequence length="1006" mass="112538">MLQTFPGWKEGEEEADVLRVTVKQLATKHLDTTQSLTPQAHENVELVKQQALAKHSYLAKYENSWPVEVLLYALLKSSARSAVKRAHDDTFDAFQQLALITQRKGPRRSLRNSNHTVYTRDRARHRAAIAEFLAAEPASAPAVETPVATAETIDDVDSLSNFFAALVVTDDGPSVRTQQHSRLFSSRHDFQESVPDVPVAFESPSREETMESIHAVADAPRVRLPQPTRKQRRENALTEMRDRIRLAQNSLDIISTLYADNKDVPSARMMLDAAAETVAAAGRLLRSIKAAKNSKRLASLWQQTFDDAVVLDKLVDSVGAVVPQDDVDDPDDSPIDYNTDHHYENPIQNHNTLSQIVILFSIVTNVIMGLSTGDCNFILDSVLLMVRLTMSTSLPPVEQLLSGDESSDEETFDEESRAAPQPAQYTAAQRDILKELPKTLESALKTFKLEPKTQIFAVCPSCHYTHDPRANRLTGEAIYPTECRNLVFRDKHSPAVPCATPLLEDRQGKLRPIKPFVMPDFTDHLASVLSDPEIVQTCNNACDKAWDAVRDAMATDPPGHVSPDEVNNVFEAEFLRNFEGPVPEQLFINRDGLQSLSPLPTDDASDDVPEDVSMPDVPRGNEAPMLSEEQMWKALHGNNRPALRFVAFQLGLDITPDQTKAAYCDKLMAWRRTKPRSGAATFVPKAINLSQIKFIQRIIGQTATPSWVNSVPRNYGESNAGSIKADEWRTLATLYLPIALVLLWGDQALDASSERLFGMLDHAMSLFNAVDLVCRYTMTAERARKYREFLKFWVDGLVVHHPHTRNHSKRSNIHIAFHISDFLRLFGPVMSWWCFPFERMIGYLQKINTNNAVGGELEGTLTTSYFRGAALRRWLRRSDCPDVIQQFKALFDRAFTPRSRTSGTSPPLEKDGDRAHFTYGGVNFSRASTHLGNSIVLYYPTTQATTLVAGSIERIISHGDSTTFSIRRQAPLPAGTFDPFACYRPYFPATMCLPIAHDMNVLVDAV</sequence>
<evidence type="ECO:0000256" key="1">
    <source>
        <dbReference type="SAM" id="MobiDB-lite"/>
    </source>
</evidence>
<keyword evidence="3" id="KW-1185">Reference proteome</keyword>
<dbReference type="EMBL" id="JACAZE010000013">
    <property type="protein sequence ID" value="KAF7300368.1"/>
    <property type="molecule type" value="Genomic_DNA"/>
</dbReference>
<comment type="caution">
    <text evidence="2">The sequence shown here is derived from an EMBL/GenBank/DDBJ whole genome shotgun (WGS) entry which is preliminary data.</text>
</comment>